<proteinExistence type="predicted"/>
<dbReference type="EMBL" id="JBEVCJ010000031">
    <property type="protein sequence ID" value="MET1256949.1"/>
    <property type="molecule type" value="Genomic_DNA"/>
</dbReference>
<keyword evidence="2" id="KW-1185">Reference proteome</keyword>
<reference evidence="1 2" key="1">
    <citation type="submission" date="2024-06" db="EMBL/GenBank/DDBJ databases">
        <authorList>
            <person name="Li F."/>
        </authorList>
    </citation>
    <scope>NUCLEOTIDE SEQUENCE [LARGE SCALE GENOMIC DNA]</scope>
    <source>
        <strain evidence="1 2">GXAS 311</strain>
    </source>
</reference>
<protein>
    <submittedName>
        <fullName evidence="1">DUF3438 family protein</fullName>
    </submittedName>
</protein>
<dbReference type="Pfam" id="PF11920">
    <property type="entry name" value="DUF3438"/>
    <property type="match status" value="1"/>
</dbReference>
<name>A0ABV2BYE4_9GAMM</name>
<evidence type="ECO:0000313" key="2">
    <source>
        <dbReference type="Proteomes" id="UP001548189"/>
    </source>
</evidence>
<organism evidence="1 2">
    <name type="scientific">Aliikangiella maris</name>
    <dbReference type="NCBI Taxonomy" id="3162458"/>
    <lineage>
        <taxon>Bacteria</taxon>
        <taxon>Pseudomonadati</taxon>
        <taxon>Pseudomonadota</taxon>
        <taxon>Gammaproteobacteria</taxon>
        <taxon>Oceanospirillales</taxon>
        <taxon>Pleioneaceae</taxon>
        <taxon>Aliikangiella</taxon>
    </lineage>
</organism>
<dbReference type="Proteomes" id="UP001548189">
    <property type="component" value="Unassembled WGS sequence"/>
</dbReference>
<accession>A0ABV2BYE4</accession>
<comment type="caution">
    <text evidence="1">The sequence shown here is derived from an EMBL/GenBank/DDBJ whole genome shotgun (WGS) entry which is preliminary data.</text>
</comment>
<gene>
    <name evidence="1" type="ORF">ABVT43_17535</name>
</gene>
<evidence type="ECO:0000313" key="1">
    <source>
        <dbReference type="EMBL" id="MET1256949.1"/>
    </source>
</evidence>
<dbReference type="InterPro" id="IPR021844">
    <property type="entry name" value="Integr_conj_element_PFL4704"/>
</dbReference>
<sequence>MKYSPSILLFIVLLFSSNTYSKTGGKIDDVYYSAKPVSMIASVKKDSYIYFPNPVRLKDDFLNYAEVVVTNDVVVFNAIREFDSRKFVFQDLKTEKIYIFNISANTSSDPRHVRLLLPDTNEDGERSVKSKGNAYVSLTQHASMSLYYPLRYAPVSKSIREVRVKEGNANYFISFNGIANPIKAWKGFGYFVTAVKITNLESKKIEIDPRIHFRGDWVFLTPQHSWLASHADRQKNITTVYVISKRPFWESLL</sequence>